<sequence>MSGSTASETLATVIAHLRDRQHAHLTALGEFLSIPSVSMDPAHAADMATAAQWMVDCLQRIGMTRTEIVATAGHPIVFSEWLDAGSAMPTLLIYGHYDVQPADPIDAWHTPPFAPSIRDGNLYARGASDDKGQVMAVVAALDAWLHTFGRLPINVKLLVEGEEETSSVGLRRFVRTETERLHCNAVLMVDSSMLTPQHPLILYGTRGNCYLEITVRGPASDLHSGTFGGAVENPFNVLVRLLASLQDGDMRRVQVPGFYDRVRTVDDAERRLLASLPLNDAVLQAMTGAPALAGEAGYSAIERASIRPTLDIHGISGGFTGPGKKTVIPAQATAKLSMRLVPNQDPEDIARQVIDFLRRQAPPTVSLDVHILSASRPVLIDYRVPEVQAASQAFEKAFGALAGFMIGGGTLPIAADFQEALGAPLVITGFGLPDDNMHAPNEKLNLSCFFRGSEMIAHYLAALASCP</sequence>
<evidence type="ECO:0000256" key="2">
    <source>
        <dbReference type="ARBA" id="ARBA00022723"/>
    </source>
</evidence>
<evidence type="ECO:0000256" key="1">
    <source>
        <dbReference type="ARBA" id="ARBA00022670"/>
    </source>
</evidence>
<dbReference type="Gene3D" id="3.40.630.10">
    <property type="entry name" value="Zn peptidases"/>
    <property type="match status" value="1"/>
</dbReference>
<dbReference type="EMBL" id="CP000804">
    <property type="protein sequence ID" value="ABU58270.1"/>
    <property type="molecule type" value="Genomic_DNA"/>
</dbReference>
<keyword evidence="1" id="KW-0645">Protease</keyword>
<dbReference type="SUPFAM" id="SSF53187">
    <property type="entry name" value="Zn-dependent exopeptidases"/>
    <property type="match status" value="1"/>
</dbReference>
<dbReference type="KEGG" id="rca:Rcas_2187"/>
<dbReference type="PANTHER" id="PTHR43270:SF12">
    <property type="entry name" value="SUCCINYL-DIAMINOPIMELATE DESUCCINYLASE"/>
    <property type="match status" value="1"/>
</dbReference>
<accession>A7NL97</accession>
<organism evidence="5 6">
    <name type="scientific">Roseiflexus castenholzii (strain DSM 13941 / HLO8)</name>
    <dbReference type="NCBI Taxonomy" id="383372"/>
    <lineage>
        <taxon>Bacteria</taxon>
        <taxon>Bacillati</taxon>
        <taxon>Chloroflexota</taxon>
        <taxon>Chloroflexia</taxon>
        <taxon>Chloroflexales</taxon>
        <taxon>Roseiflexineae</taxon>
        <taxon>Roseiflexaceae</taxon>
        <taxon>Roseiflexus</taxon>
    </lineage>
</organism>
<dbReference type="NCBIfam" id="NF006053">
    <property type="entry name" value="PRK08201.1"/>
    <property type="match status" value="1"/>
</dbReference>
<dbReference type="Gene3D" id="3.30.70.360">
    <property type="match status" value="1"/>
</dbReference>
<keyword evidence="3" id="KW-0378">Hydrolase</keyword>
<dbReference type="eggNOG" id="COG0624">
    <property type="taxonomic scope" value="Bacteria"/>
</dbReference>
<reference evidence="5 6" key="1">
    <citation type="submission" date="2007-08" db="EMBL/GenBank/DDBJ databases">
        <title>Complete sequence of Roseiflexus castenholzii DSM 13941.</title>
        <authorList>
            <consortium name="US DOE Joint Genome Institute"/>
            <person name="Copeland A."/>
            <person name="Lucas S."/>
            <person name="Lapidus A."/>
            <person name="Barry K."/>
            <person name="Glavina del Rio T."/>
            <person name="Dalin E."/>
            <person name="Tice H."/>
            <person name="Pitluck S."/>
            <person name="Thompson L.S."/>
            <person name="Brettin T."/>
            <person name="Bruce D."/>
            <person name="Detter J.C."/>
            <person name="Han C."/>
            <person name="Tapia R."/>
            <person name="Schmutz J."/>
            <person name="Larimer F."/>
            <person name="Land M."/>
            <person name="Hauser L."/>
            <person name="Kyrpides N."/>
            <person name="Mikhailova N."/>
            <person name="Bryant D.A."/>
            <person name="Hanada S."/>
            <person name="Tsukatani Y."/>
            <person name="Richardson P."/>
        </authorList>
    </citation>
    <scope>NUCLEOTIDE SEQUENCE [LARGE SCALE GENOMIC DNA]</scope>
    <source>
        <strain evidence="6">DSM 13941 / HLO8</strain>
    </source>
</reference>
<keyword evidence="6" id="KW-1185">Reference proteome</keyword>
<dbReference type="PANTHER" id="PTHR43270">
    <property type="entry name" value="BETA-ALA-HIS DIPEPTIDASE"/>
    <property type="match status" value="1"/>
</dbReference>
<dbReference type="STRING" id="383372.Rcas_2187"/>
<name>A7NL97_ROSCS</name>
<dbReference type="Proteomes" id="UP000000263">
    <property type="component" value="Chromosome"/>
</dbReference>
<evidence type="ECO:0000256" key="3">
    <source>
        <dbReference type="ARBA" id="ARBA00022801"/>
    </source>
</evidence>
<gene>
    <name evidence="5" type="ordered locus">Rcas_2187</name>
</gene>
<evidence type="ECO:0000313" key="5">
    <source>
        <dbReference type="EMBL" id="ABU58270.1"/>
    </source>
</evidence>
<keyword evidence="2" id="KW-0479">Metal-binding</keyword>
<dbReference type="Pfam" id="PF01546">
    <property type="entry name" value="Peptidase_M20"/>
    <property type="match status" value="1"/>
</dbReference>
<feature type="domain" description="Peptidase M20 dimerisation" evidence="4">
    <location>
        <begin position="203"/>
        <end position="363"/>
    </location>
</feature>
<dbReference type="OrthoDB" id="9761532at2"/>
<dbReference type="InterPro" id="IPR051458">
    <property type="entry name" value="Cyt/Met_Dipeptidase"/>
</dbReference>
<dbReference type="GO" id="GO:0006508">
    <property type="term" value="P:proteolysis"/>
    <property type="evidence" value="ECO:0007669"/>
    <property type="project" value="UniProtKB-KW"/>
</dbReference>
<dbReference type="AlphaFoldDB" id="A7NL97"/>
<dbReference type="InterPro" id="IPR002933">
    <property type="entry name" value="Peptidase_M20"/>
</dbReference>
<dbReference type="NCBIfam" id="NF006579">
    <property type="entry name" value="PRK09104.1"/>
    <property type="match status" value="1"/>
</dbReference>
<dbReference type="RefSeq" id="WP_012120694.1">
    <property type="nucleotide sequence ID" value="NC_009767.1"/>
</dbReference>
<evidence type="ECO:0000259" key="4">
    <source>
        <dbReference type="Pfam" id="PF07687"/>
    </source>
</evidence>
<protein>
    <submittedName>
        <fullName evidence="5">Peptidase M20</fullName>
    </submittedName>
</protein>
<evidence type="ECO:0000313" key="6">
    <source>
        <dbReference type="Proteomes" id="UP000000263"/>
    </source>
</evidence>
<dbReference type="InterPro" id="IPR011650">
    <property type="entry name" value="Peptidase_M20_dimer"/>
</dbReference>
<dbReference type="GO" id="GO:0046872">
    <property type="term" value="F:metal ion binding"/>
    <property type="evidence" value="ECO:0007669"/>
    <property type="project" value="UniProtKB-KW"/>
</dbReference>
<dbReference type="GO" id="GO:0008233">
    <property type="term" value="F:peptidase activity"/>
    <property type="evidence" value="ECO:0007669"/>
    <property type="project" value="UniProtKB-KW"/>
</dbReference>
<dbReference type="Pfam" id="PF07687">
    <property type="entry name" value="M20_dimer"/>
    <property type="match status" value="1"/>
</dbReference>
<dbReference type="HOGENOM" id="CLU_029469_2_1_0"/>
<proteinExistence type="predicted"/>